<evidence type="ECO:0000313" key="6">
    <source>
        <dbReference type="Proteomes" id="UP000295129"/>
    </source>
</evidence>
<dbReference type="AlphaFoldDB" id="A0A4R6DR81"/>
<dbReference type="GO" id="GO:0005737">
    <property type="term" value="C:cytoplasm"/>
    <property type="evidence" value="ECO:0007669"/>
    <property type="project" value="UniProtKB-SubCell"/>
</dbReference>
<evidence type="ECO:0000256" key="3">
    <source>
        <dbReference type="ARBA" id="ARBA00023186"/>
    </source>
</evidence>
<dbReference type="Proteomes" id="UP000295129">
    <property type="component" value="Unassembled WGS sequence"/>
</dbReference>
<comment type="caution">
    <text evidence="5">The sequence shown here is derived from an EMBL/GenBank/DDBJ whole genome shotgun (WGS) entry which is preliminary data.</text>
</comment>
<dbReference type="PANTHER" id="PTHR38603:SF1">
    <property type="entry name" value="CHAPERONE NAPD"/>
    <property type="match status" value="1"/>
</dbReference>
<organism evidence="5 6">
    <name type="scientific">Azoarcus indigens</name>
    <dbReference type="NCBI Taxonomy" id="29545"/>
    <lineage>
        <taxon>Bacteria</taxon>
        <taxon>Pseudomonadati</taxon>
        <taxon>Pseudomonadota</taxon>
        <taxon>Betaproteobacteria</taxon>
        <taxon>Rhodocyclales</taxon>
        <taxon>Zoogloeaceae</taxon>
        <taxon>Azoarcus</taxon>
    </lineage>
</organism>
<evidence type="ECO:0000256" key="2">
    <source>
        <dbReference type="ARBA" id="ARBA00022490"/>
    </source>
</evidence>
<dbReference type="Pfam" id="PF03927">
    <property type="entry name" value="NapD"/>
    <property type="match status" value="1"/>
</dbReference>
<gene>
    <name evidence="4" type="primary">napD</name>
    <name evidence="5" type="ORF">C7389_12221</name>
</gene>
<comment type="similarity">
    <text evidence="4">Belongs to the NapD family.</text>
</comment>
<dbReference type="InterPro" id="IPR005623">
    <property type="entry name" value="Chaperone_NapD_NO3_reduct"/>
</dbReference>
<dbReference type="GO" id="GO:0051224">
    <property type="term" value="P:negative regulation of protein transport"/>
    <property type="evidence" value="ECO:0007669"/>
    <property type="project" value="UniProtKB-UniRule"/>
</dbReference>
<accession>A0A4R6DR81</accession>
<dbReference type="HAMAP" id="MF_02200">
    <property type="entry name" value="NapD"/>
    <property type="match status" value="1"/>
</dbReference>
<keyword evidence="3 4" id="KW-0143">Chaperone</keyword>
<evidence type="ECO:0000256" key="1">
    <source>
        <dbReference type="ARBA" id="ARBA00004496"/>
    </source>
</evidence>
<dbReference type="GO" id="GO:0005048">
    <property type="term" value="F:signal sequence binding"/>
    <property type="evidence" value="ECO:0007669"/>
    <property type="project" value="UniProtKB-UniRule"/>
</dbReference>
<keyword evidence="6" id="KW-1185">Reference proteome</keyword>
<evidence type="ECO:0000313" key="5">
    <source>
        <dbReference type="EMBL" id="TDN47064.1"/>
    </source>
</evidence>
<reference evidence="5 6" key="1">
    <citation type="submission" date="2019-03" db="EMBL/GenBank/DDBJ databases">
        <title>Genomic Encyclopedia of Type Strains, Phase IV (KMG-IV): sequencing the most valuable type-strain genomes for metagenomic binning, comparative biology and taxonomic classification.</title>
        <authorList>
            <person name="Goeker M."/>
        </authorList>
    </citation>
    <scope>NUCLEOTIDE SEQUENCE [LARGE SCALE GENOMIC DNA]</scope>
    <source>
        <strain evidence="5 6">DSM 12121</strain>
    </source>
</reference>
<dbReference type="Gene3D" id="3.30.70.920">
    <property type="match status" value="1"/>
</dbReference>
<keyword evidence="2 4" id="KW-0963">Cytoplasm</keyword>
<name>A0A4R6DR81_9RHOO</name>
<dbReference type="RefSeq" id="WP_133594366.1">
    <property type="nucleotide sequence ID" value="NZ_SNVV01000022.1"/>
</dbReference>
<comment type="subcellular location">
    <subcellularLocation>
        <location evidence="1 4">Cytoplasm</location>
    </subcellularLocation>
</comment>
<comment type="subunit">
    <text evidence="4">Interacts with the cytoplasmic NapA precursor.</text>
</comment>
<sequence length="88" mass="9406">MKIASLVLRAKPEHFAELSQTLGEIPGVEVHSRCADSGRLVVTVEDGDGYSTSDSILAVSLTQHVLVATLAYEYTDEGLAETPLMETA</sequence>
<evidence type="ECO:0000256" key="4">
    <source>
        <dbReference type="HAMAP-Rule" id="MF_02200"/>
    </source>
</evidence>
<dbReference type="EMBL" id="SNVV01000022">
    <property type="protein sequence ID" value="TDN47064.1"/>
    <property type="molecule type" value="Genomic_DNA"/>
</dbReference>
<protein>
    <recommendedName>
        <fullName evidence="4">Chaperone NapD</fullName>
    </recommendedName>
    <alternativeName>
        <fullName evidence="4">NapA signal peptide-binding chaperone NapD</fullName>
    </alternativeName>
</protein>
<dbReference type="OrthoDB" id="9181043at2"/>
<comment type="function">
    <text evidence="4">Chaperone for NapA, the catalytic subunit of the periplasmic nitrate reductase. It binds directly and specifically to the twin-arginine signal peptide of NapA, preventing premature interaction with the Tat translocase and premature export.</text>
</comment>
<proteinExistence type="inferred from homology"/>
<dbReference type="PANTHER" id="PTHR38603">
    <property type="entry name" value="CHAPERONE NAPD"/>
    <property type="match status" value="1"/>
</dbReference>